<accession>E3PZ67</accession>
<evidence type="ECO:0000313" key="2">
    <source>
        <dbReference type="Proteomes" id="UP000258344"/>
    </source>
</evidence>
<organism evidence="1 2">
    <name type="scientific">Roseovarius sp. 217 phage 1</name>
    <dbReference type="NCBI Taxonomy" id="874471"/>
    <lineage>
        <taxon>Viruses</taxon>
        <taxon>Duplodnaviria</taxon>
        <taxon>Heunggongvirae</taxon>
        <taxon>Uroviricota</taxon>
        <taxon>Caudoviricetes</taxon>
        <taxon>Schitoviridae</taxon>
        <taxon>Rhodovirinae</taxon>
        <taxon>Plymouthvirus</taxon>
        <taxon>Roseovarius Plymouth podovirus 1</taxon>
    </lineage>
</organism>
<dbReference type="EMBL" id="FR682616">
    <property type="protein sequence ID" value="CBW47018.1"/>
    <property type="molecule type" value="Genomic_DNA"/>
</dbReference>
<reference evidence="1 2" key="1">
    <citation type="journal article" date="2014" name="Front. Microbiol.">
        <title>Comparative genomics defines the core genome of the growing N4-like phage genus and identifies N4-like Roseophage specific genes.</title>
        <authorList>
            <person name="Chan J.Z."/>
            <person name="Millard A.D."/>
            <person name="Mann N.H."/>
            <person name="Schafer H."/>
        </authorList>
    </citation>
    <scope>NUCLEOTIDE SEQUENCE [LARGE SCALE GENOMIC DNA]</scope>
</reference>
<evidence type="ECO:0000313" key="1">
    <source>
        <dbReference type="EMBL" id="CBW47018.1"/>
    </source>
</evidence>
<protein>
    <submittedName>
        <fullName evidence="1">Uncharacterized protein</fullName>
    </submittedName>
</protein>
<name>E3PZ67_9CAUD</name>
<proteinExistence type="predicted"/>
<dbReference type="Proteomes" id="UP000258344">
    <property type="component" value="Segment"/>
</dbReference>
<sequence length="152" mass="17153">MSKTQTKMELVDTSESTEFKKTRMKEVRAMVSTALRQNQRIDLMEFTGTDIPRVMVALQDEVMDARGRHAKATKHIATMKDEVALIMPLLQFTIEGQGYLVQRLSEENEDLATQISVERSAAEDVIQGINSDRITQAREIEGLKTALQGVLR</sequence>